<dbReference type="PANTHER" id="PTHR24104:SF48">
    <property type="entry name" value="PROTEIN WECH"/>
    <property type="match status" value="1"/>
</dbReference>
<name>A0ABN8NN15_9CNID</name>
<gene>
    <name evidence="3" type="ORF">PLOB_00023458</name>
</gene>
<proteinExistence type="predicted"/>
<dbReference type="PROSITE" id="PS51125">
    <property type="entry name" value="NHL"/>
    <property type="match status" value="2"/>
</dbReference>
<evidence type="ECO:0000313" key="4">
    <source>
        <dbReference type="Proteomes" id="UP001159405"/>
    </source>
</evidence>
<evidence type="ECO:0000256" key="1">
    <source>
        <dbReference type="ARBA" id="ARBA00022737"/>
    </source>
</evidence>
<dbReference type="InterPro" id="IPR011042">
    <property type="entry name" value="6-blade_b-propeller_TolB-like"/>
</dbReference>
<organism evidence="3 4">
    <name type="scientific">Porites lobata</name>
    <dbReference type="NCBI Taxonomy" id="104759"/>
    <lineage>
        <taxon>Eukaryota</taxon>
        <taxon>Metazoa</taxon>
        <taxon>Cnidaria</taxon>
        <taxon>Anthozoa</taxon>
        <taxon>Hexacorallia</taxon>
        <taxon>Scleractinia</taxon>
        <taxon>Fungiina</taxon>
        <taxon>Poritidae</taxon>
        <taxon>Porites</taxon>
    </lineage>
</organism>
<comment type="caution">
    <text evidence="3">The sequence shown here is derived from an EMBL/GenBank/DDBJ whole genome shotgun (WGS) entry which is preliminary data.</text>
</comment>
<reference evidence="3 4" key="1">
    <citation type="submission" date="2022-05" db="EMBL/GenBank/DDBJ databases">
        <authorList>
            <consortium name="Genoscope - CEA"/>
            <person name="William W."/>
        </authorList>
    </citation>
    <scope>NUCLEOTIDE SEQUENCE [LARGE SCALE GENOMIC DNA]</scope>
</reference>
<evidence type="ECO:0000313" key="3">
    <source>
        <dbReference type="EMBL" id="CAH3115612.1"/>
    </source>
</evidence>
<dbReference type="SUPFAM" id="SSF63829">
    <property type="entry name" value="Calcium-dependent phosphotriesterase"/>
    <property type="match status" value="1"/>
</dbReference>
<keyword evidence="4" id="KW-1185">Reference proteome</keyword>
<accession>A0ABN8NN15</accession>
<evidence type="ECO:0000256" key="2">
    <source>
        <dbReference type="PROSITE-ProRule" id="PRU00504"/>
    </source>
</evidence>
<feature type="repeat" description="NHL" evidence="2">
    <location>
        <begin position="54"/>
        <end position="97"/>
    </location>
</feature>
<protein>
    <submittedName>
        <fullName evidence="3">Uncharacterized protein</fullName>
    </submittedName>
</protein>
<dbReference type="EMBL" id="CALNXK010000028">
    <property type="protein sequence ID" value="CAH3115612.1"/>
    <property type="molecule type" value="Genomic_DNA"/>
</dbReference>
<dbReference type="InterPro" id="IPR001258">
    <property type="entry name" value="NHL_repeat"/>
</dbReference>
<dbReference type="Gene3D" id="2.120.10.30">
    <property type="entry name" value="TolB, C-terminal domain"/>
    <property type="match status" value="1"/>
</dbReference>
<sequence>MKGNYVRKVGCYGNNAEQLFYPADVTYLNDDNILVVDELNHRIQQFNIQTGNSLESFGKKGKKDGEFQNPVSVCVDDEGRVIVADHRNGRVQVLRQRTRKTKRTQCLCLLWEQVYCLCQA</sequence>
<feature type="repeat" description="NHL" evidence="2">
    <location>
        <begin position="6"/>
        <end position="49"/>
    </location>
</feature>
<dbReference type="InterPro" id="IPR050952">
    <property type="entry name" value="TRIM-NHL_E3_ligases"/>
</dbReference>
<dbReference type="Pfam" id="PF01436">
    <property type="entry name" value="NHL"/>
    <property type="match status" value="2"/>
</dbReference>
<keyword evidence="1" id="KW-0677">Repeat</keyword>
<dbReference type="PANTHER" id="PTHR24104">
    <property type="entry name" value="E3 UBIQUITIN-PROTEIN LIGASE NHLRC1-RELATED"/>
    <property type="match status" value="1"/>
</dbReference>
<dbReference type="Proteomes" id="UP001159405">
    <property type="component" value="Unassembled WGS sequence"/>
</dbReference>